<dbReference type="Gene3D" id="3.40.50.12710">
    <property type="match status" value="1"/>
</dbReference>
<dbReference type="SUPFAM" id="SSF53335">
    <property type="entry name" value="S-adenosyl-L-methionine-dependent methyltransferases"/>
    <property type="match status" value="1"/>
</dbReference>
<gene>
    <name evidence="3" type="ORF">HUV48_07070</name>
</gene>
<dbReference type="InterPro" id="IPR038375">
    <property type="entry name" value="NDUFAF7_sf"/>
</dbReference>
<dbReference type="PANTHER" id="PTHR12049">
    <property type="entry name" value="PROTEIN ARGININE METHYLTRANSFERASE NDUFAF7, MITOCHONDRIAL"/>
    <property type="match status" value="1"/>
</dbReference>
<dbReference type="AlphaFoldDB" id="A0A850GYU3"/>
<accession>A0A850GYU3</accession>
<sequence length="360" mass="38338">MSDPAPAPGAPPSDLTARFCRLIRQSGPISLLHYFGESNAHYYASRDPLGAAGDFTTAPEISQMFGEMIGLWCADFWQRSGSPDIAYVELGPGRGTLAKDALRAMARFGLTPPVHFVEGSPALRKVQSGSIASVQFHDDLDSLPSDVPLLIIANEFFDALPIRQLVKTEAGWRERMVALDADERFVFVAGDKPMDAAVPDEMKAAAEGTIVEVCPGAAAWAGGIAERLEEQGGAALFIDYGYFAERTGSSLQAVRAHRKVDPLEAPGTADLTAHVAFSALEAAMRRNGSARVQSGTQGAFLERLGITARAQALAAADPERAQAIAGEHRRLLAPEAMGELFKVMAVTASGERWAEPAGFA</sequence>
<dbReference type="GO" id="GO:0035243">
    <property type="term" value="F:protein-arginine omega-N symmetric methyltransferase activity"/>
    <property type="evidence" value="ECO:0007669"/>
    <property type="project" value="TreeGrafter"/>
</dbReference>
<dbReference type="Proteomes" id="UP000561438">
    <property type="component" value="Unassembled WGS sequence"/>
</dbReference>
<dbReference type="EMBL" id="JABWGV010000002">
    <property type="protein sequence ID" value="NVD44781.1"/>
    <property type="molecule type" value="Genomic_DNA"/>
</dbReference>
<evidence type="ECO:0000256" key="2">
    <source>
        <dbReference type="ARBA" id="ARBA00022679"/>
    </source>
</evidence>
<proteinExistence type="predicted"/>
<evidence type="ECO:0000313" key="4">
    <source>
        <dbReference type="Proteomes" id="UP000561438"/>
    </source>
</evidence>
<dbReference type="GO" id="GO:0032259">
    <property type="term" value="P:methylation"/>
    <property type="evidence" value="ECO:0007669"/>
    <property type="project" value="UniProtKB-KW"/>
</dbReference>
<evidence type="ECO:0000256" key="1">
    <source>
        <dbReference type="ARBA" id="ARBA00022603"/>
    </source>
</evidence>
<keyword evidence="4" id="KW-1185">Reference proteome</keyword>
<dbReference type="PANTHER" id="PTHR12049:SF7">
    <property type="entry name" value="PROTEIN ARGININE METHYLTRANSFERASE NDUFAF7, MITOCHONDRIAL"/>
    <property type="match status" value="1"/>
</dbReference>
<dbReference type="InterPro" id="IPR029063">
    <property type="entry name" value="SAM-dependent_MTases_sf"/>
</dbReference>
<evidence type="ECO:0000313" key="3">
    <source>
        <dbReference type="EMBL" id="NVD44781.1"/>
    </source>
</evidence>
<reference evidence="3 4" key="1">
    <citation type="submission" date="2020-06" db="EMBL/GenBank/DDBJ databases">
        <title>Altererythrobacter sp. HHU K3-1.</title>
        <authorList>
            <person name="Zhang D."/>
            <person name="Xue H."/>
        </authorList>
    </citation>
    <scope>NUCLEOTIDE SEQUENCE [LARGE SCALE GENOMIC DNA]</scope>
    <source>
        <strain evidence="3 4">HHU K3-1</strain>
    </source>
</reference>
<dbReference type="Pfam" id="PF02636">
    <property type="entry name" value="Methyltransf_28"/>
    <property type="match status" value="1"/>
</dbReference>
<comment type="caution">
    <text evidence="3">The sequence shown here is derived from an EMBL/GenBank/DDBJ whole genome shotgun (WGS) entry which is preliminary data.</text>
</comment>
<keyword evidence="2 3" id="KW-0808">Transferase</keyword>
<keyword evidence="1 3" id="KW-0489">Methyltransferase</keyword>
<organism evidence="3 4">
    <name type="scientific">Qipengyuania atrilutea</name>
    <dbReference type="NCBI Taxonomy" id="2744473"/>
    <lineage>
        <taxon>Bacteria</taxon>
        <taxon>Pseudomonadati</taxon>
        <taxon>Pseudomonadota</taxon>
        <taxon>Alphaproteobacteria</taxon>
        <taxon>Sphingomonadales</taxon>
        <taxon>Erythrobacteraceae</taxon>
        <taxon>Qipengyuania</taxon>
    </lineage>
</organism>
<protein>
    <submittedName>
        <fullName evidence="3">SAM-dependent methyltransferase</fullName>
    </submittedName>
</protein>
<dbReference type="InterPro" id="IPR003788">
    <property type="entry name" value="NDUFAF7"/>
</dbReference>
<name>A0A850GYU3_9SPHN</name>
<dbReference type="RefSeq" id="WP_176267080.1">
    <property type="nucleotide sequence ID" value="NZ_JABWGV010000002.1"/>
</dbReference>